<feature type="compositionally biased region" description="Basic residues" evidence="1">
    <location>
        <begin position="41"/>
        <end position="50"/>
    </location>
</feature>
<comment type="caution">
    <text evidence="2">The sequence shown here is derived from an EMBL/GenBank/DDBJ whole genome shotgun (WGS) entry which is preliminary data.</text>
</comment>
<protein>
    <submittedName>
        <fullName evidence="2">Uncharacterized protein</fullName>
    </submittedName>
</protein>
<sequence>MSNISDVPPVPKLEPFEEESFSESSPEPEEQSLTQEPAQVQKRKGGRKPVRISPPVYNIKRLIDVRYMQPQRNASKEIVRHRPRSGNDGPNT</sequence>
<feature type="region of interest" description="Disordered" evidence="1">
    <location>
        <begin position="1"/>
        <end position="53"/>
    </location>
</feature>
<reference evidence="2 3" key="1">
    <citation type="submission" date="2024-09" db="EMBL/GenBank/DDBJ databases">
        <title>Rethinking Asexuality: The Enigmatic Case of Functional Sexual Genes in Lepraria (Stereocaulaceae).</title>
        <authorList>
            <person name="Doellman M."/>
            <person name="Sun Y."/>
            <person name="Barcenas-Pena A."/>
            <person name="Lumbsch H.T."/>
            <person name="Grewe F."/>
        </authorList>
    </citation>
    <scope>NUCLEOTIDE SEQUENCE [LARGE SCALE GENOMIC DNA]</scope>
    <source>
        <strain evidence="2 3">Grewe 0041</strain>
    </source>
</reference>
<evidence type="ECO:0000313" key="3">
    <source>
        <dbReference type="Proteomes" id="UP001590951"/>
    </source>
</evidence>
<feature type="region of interest" description="Disordered" evidence="1">
    <location>
        <begin position="67"/>
        <end position="92"/>
    </location>
</feature>
<feature type="compositionally biased region" description="Acidic residues" evidence="1">
    <location>
        <begin position="16"/>
        <end position="30"/>
    </location>
</feature>
<evidence type="ECO:0000313" key="2">
    <source>
        <dbReference type="EMBL" id="KAL2053581.1"/>
    </source>
</evidence>
<evidence type="ECO:0000256" key="1">
    <source>
        <dbReference type="SAM" id="MobiDB-lite"/>
    </source>
</evidence>
<gene>
    <name evidence="2" type="ORF">ABVK25_006234</name>
</gene>
<dbReference type="Proteomes" id="UP001590951">
    <property type="component" value="Unassembled WGS sequence"/>
</dbReference>
<organism evidence="2 3">
    <name type="scientific">Lepraria finkii</name>
    <dbReference type="NCBI Taxonomy" id="1340010"/>
    <lineage>
        <taxon>Eukaryota</taxon>
        <taxon>Fungi</taxon>
        <taxon>Dikarya</taxon>
        <taxon>Ascomycota</taxon>
        <taxon>Pezizomycotina</taxon>
        <taxon>Lecanoromycetes</taxon>
        <taxon>OSLEUM clade</taxon>
        <taxon>Lecanoromycetidae</taxon>
        <taxon>Lecanorales</taxon>
        <taxon>Lecanorineae</taxon>
        <taxon>Stereocaulaceae</taxon>
        <taxon>Lepraria</taxon>
    </lineage>
</organism>
<proteinExistence type="predicted"/>
<keyword evidence="3" id="KW-1185">Reference proteome</keyword>
<accession>A0ABR4B9N1</accession>
<name>A0ABR4B9N1_9LECA</name>
<dbReference type="EMBL" id="JBHFEH010000020">
    <property type="protein sequence ID" value="KAL2053581.1"/>
    <property type="molecule type" value="Genomic_DNA"/>
</dbReference>